<feature type="domain" description="Protein kinase" evidence="9">
    <location>
        <begin position="312"/>
        <end position="523"/>
    </location>
</feature>
<keyword evidence="5" id="KW-0677">Repeat</keyword>
<evidence type="ECO:0000256" key="1">
    <source>
        <dbReference type="ARBA" id="ARBA00004370"/>
    </source>
</evidence>
<dbReference type="PROSITE" id="PS51450">
    <property type="entry name" value="LRR"/>
    <property type="match status" value="1"/>
</dbReference>
<dbReference type="EMBL" id="KZ305019">
    <property type="protein sequence ID" value="PIA63637.1"/>
    <property type="molecule type" value="Genomic_DNA"/>
</dbReference>
<dbReference type="FunFam" id="3.80.10.10:FF:000400">
    <property type="entry name" value="Nuclear pore complex protein NUP107"/>
    <property type="match status" value="1"/>
</dbReference>
<dbReference type="AlphaFoldDB" id="A0A2G5F6U4"/>
<dbReference type="Pfam" id="PF00560">
    <property type="entry name" value="LRR_1"/>
    <property type="match status" value="1"/>
</dbReference>
<dbReference type="Pfam" id="PF13855">
    <property type="entry name" value="LRR_8"/>
    <property type="match status" value="1"/>
</dbReference>
<dbReference type="PROSITE" id="PS50011">
    <property type="entry name" value="PROTEIN_KINASE_DOM"/>
    <property type="match status" value="1"/>
</dbReference>
<dbReference type="InterPro" id="IPR013210">
    <property type="entry name" value="LRR_N_plant-typ"/>
</dbReference>
<evidence type="ECO:0000259" key="9">
    <source>
        <dbReference type="PROSITE" id="PS50011"/>
    </source>
</evidence>
<dbReference type="Pfam" id="PF08263">
    <property type="entry name" value="LRRNT_2"/>
    <property type="match status" value="1"/>
</dbReference>
<dbReference type="InterPro" id="IPR011009">
    <property type="entry name" value="Kinase-like_dom_sf"/>
</dbReference>
<dbReference type="InterPro" id="IPR001611">
    <property type="entry name" value="Leu-rich_rpt"/>
</dbReference>
<dbReference type="SMART" id="SM00220">
    <property type="entry name" value="S_TKc"/>
    <property type="match status" value="1"/>
</dbReference>
<evidence type="ECO:0000313" key="11">
    <source>
        <dbReference type="Proteomes" id="UP000230069"/>
    </source>
</evidence>
<dbReference type="Proteomes" id="UP000230069">
    <property type="component" value="Unassembled WGS sequence"/>
</dbReference>
<dbReference type="Gene3D" id="1.10.510.10">
    <property type="entry name" value="Transferase(Phosphotransferase) domain 1"/>
    <property type="match status" value="1"/>
</dbReference>
<dbReference type="GO" id="GO:0004672">
    <property type="term" value="F:protein kinase activity"/>
    <property type="evidence" value="ECO:0007669"/>
    <property type="project" value="InterPro"/>
</dbReference>
<organism evidence="10 11">
    <name type="scientific">Aquilegia coerulea</name>
    <name type="common">Rocky mountain columbine</name>
    <dbReference type="NCBI Taxonomy" id="218851"/>
    <lineage>
        <taxon>Eukaryota</taxon>
        <taxon>Viridiplantae</taxon>
        <taxon>Streptophyta</taxon>
        <taxon>Embryophyta</taxon>
        <taxon>Tracheophyta</taxon>
        <taxon>Spermatophyta</taxon>
        <taxon>Magnoliopsida</taxon>
        <taxon>Ranunculales</taxon>
        <taxon>Ranunculaceae</taxon>
        <taxon>Thalictroideae</taxon>
        <taxon>Aquilegia</taxon>
    </lineage>
</organism>
<evidence type="ECO:0000256" key="3">
    <source>
        <dbReference type="ARBA" id="ARBA00022692"/>
    </source>
</evidence>
<dbReference type="PANTHER" id="PTHR48007:SF9">
    <property type="entry name" value="PROTEIN KINASE DOMAIN-CONTAINING PROTEIN"/>
    <property type="match status" value="1"/>
</dbReference>
<accession>A0A2G5F6U4</accession>
<evidence type="ECO:0000256" key="5">
    <source>
        <dbReference type="ARBA" id="ARBA00022737"/>
    </source>
</evidence>
<dbReference type="InterPro" id="IPR046959">
    <property type="entry name" value="PRK1-6/SRF4-like"/>
</dbReference>
<evidence type="ECO:0000313" key="10">
    <source>
        <dbReference type="EMBL" id="PIA63637.1"/>
    </source>
</evidence>
<gene>
    <name evidence="10" type="ORF">AQUCO_00201169v1</name>
</gene>
<dbReference type="PANTHER" id="PTHR48007">
    <property type="entry name" value="LEUCINE-RICH REPEAT RECEPTOR-LIKE PROTEIN KINASE PXC1"/>
    <property type="match status" value="1"/>
</dbReference>
<keyword evidence="4" id="KW-0732">Signal</keyword>
<dbReference type="Pfam" id="PF00069">
    <property type="entry name" value="Pkinase"/>
    <property type="match status" value="1"/>
</dbReference>
<sequence length="523" mass="58857">MDRFDYLLTPTRLLLTNRLKSLLCYQSNMEKLYLFFLLLLLLLLPTSHTSSSSSNPEVQALIAFKSANSPSSKSLESWKESMYVCTWRGVTCVGNHVSKLNLEGLGLSGSFEELTSLKKLSVLNLKRNQLSETIPDLSNFKELKVLSLAHNKFSGEFPVSILSLQKLLRLDLSYNNFSGPIPVKINCLTLLRRMKLERNHFSGSISHLNLPNLKSLNISSNRFIGEIPESLSSFPESTFHQNYLSSKGFIHSSPANFSTKRNLFLLVIVTTFAIIIIGGVYFSRAPESVMKDDLIFFERVERQFSLQELLSSPAVKLGNGGCVGSTYKTVLSNGDNIVAVKKLNKNLFTKEQHVFEQHVERLGSFQHDNIVSLQGYYYGEAKLLLLVYDYVDGDSLHWLLHGHRGPGRLLIDWPTRLRIAIGVALGLKFIHAQSQNVNFHGNLKSTNIVVDRAGNPSLVDYGLISILASTSMDTISKEYLAPEANAIQRFIDGRSGRYGDLTKWGYWRLGWLHLVEIEIAYVL</sequence>
<evidence type="ECO:0000256" key="2">
    <source>
        <dbReference type="ARBA" id="ARBA00022614"/>
    </source>
</evidence>
<name>A0A2G5F6U4_AQUCA</name>
<proteinExistence type="predicted"/>
<dbReference type="GO" id="GO:0005524">
    <property type="term" value="F:ATP binding"/>
    <property type="evidence" value="ECO:0007669"/>
    <property type="project" value="InterPro"/>
</dbReference>
<keyword evidence="3 8" id="KW-0812">Transmembrane</keyword>
<evidence type="ECO:0000256" key="4">
    <source>
        <dbReference type="ARBA" id="ARBA00022729"/>
    </source>
</evidence>
<feature type="transmembrane region" description="Helical" evidence="8">
    <location>
        <begin position="263"/>
        <end position="282"/>
    </location>
</feature>
<evidence type="ECO:0000256" key="8">
    <source>
        <dbReference type="SAM" id="Phobius"/>
    </source>
</evidence>
<evidence type="ECO:0000256" key="7">
    <source>
        <dbReference type="ARBA" id="ARBA00023136"/>
    </source>
</evidence>
<comment type="subcellular location">
    <subcellularLocation>
        <location evidence="1">Membrane</location>
    </subcellularLocation>
</comment>
<dbReference type="OrthoDB" id="4062651at2759"/>
<dbReference type="SUPFAM" id="SSF52058">
    <property type="entry name" value="L domain-like"/>
    <property type="match status" value="1"/>
</dbReference>
<dbReference type="InterPro" id="IPR000719">
    <property type="entry name" value="Prot_kinase_dom"/>
</dbReference>
<dbReference type="Gene3D" id="3.80.10.10">
    <property type="entry name" value="Ribonuclease Inhibitor"/>
    <property type="match status" value="2"/>
</dbReference>
<keyword evidence="6 8" id="KW-1133">Transmembrane helix</keyword>
<protein>
    <recommendedName>
        <fullName evidence="9">Protein kinase domain-containing protein</fullName>
    </recommendedName>
</protein>
<dbReference type="SUPFAM" id="SSF56112">
    <property type="entry name" value="Protein kinase-like (PK-like)"/>
    <property type="match status" value="1"/>
</dbReference>
<keyword evidence="7 8" id="KW-0472">Membrane</keyword>
<dbReference type="STRING" id="218851.A0A2G5F6U4"/>
<dbReference type="InterPro" id="IPR032675">
    <property type="entry name" value="LRR_dom_sf"/>
</dbReference>
<dbReference type="GO" id="GO:0016020">
    <property type="term" value="C:membrane"/>
    <property type="evidence" value="ECO:0007669"/>
    <property type="project" value="UniProtKB-SubCell"/>
</dbReference>
<evidence type="ECO:0000256" key="6">
    <source>
        <dbReference type="ARBA" id="ARBA00022989"/>
    </source>
</evidence>
<reference evidence="10 11" key="1">
    <citation type="submission" date="2017-09" db="EMBL/GenBank/DDBJ databases">
        <title>WGS assembly of Aquilegia coerulea Goldsmith.</title>
        <authorList>
            <person name="Hodges S."/>
            <person name="Kramer E."/>
            <person name="Nordborg M."/>
            <person name="Tomkins J."/>
            <person name="Borevitz J."/>
            <person name="Derieg N."/>
            <person name="Yan J."/>
            <person name="Mihaltcheva S."/>
            <person name="Hayes R.D."/>
            <person name="Rokhsar D."/>
        </authorList>
    </citation>
    <scope>NUCLEOTIDE SEQUENCE [LARGE SCALE GENOMIC DNA]</scope>
    <source>
        <strain evidence="11">cv. Goldsmith</strain>
    </source>
</reference>
<keyword evidence="11" id="KW-1185">Reference proteome</keyword>
<dbReference type="InParanoid" id="A0A2G5F6U4"/>
<keyword evidence="2" id="KW-0433">Leucine-rich repeat</keyword>